<dbReference type="OrthoDB" id="9788260at2"/>
<sequence length="311" mass="33905">MTHTAAPLFTDINPGPEDGAAWWVNADDGVRLRVGVWGRKAQKGTVLLFPGRTEYVEKYAPAAGELAARGFATLAVDWRGQGLADRLADDPLLGHVVNFPDYQKDVGAVLRLAHALDLPKPWNLVAHSMGGCIGLRALIEGLPVNAAAFTGPMWGIRVSPPIIPVAWTLAHVMPMLGLGNQCPPGTNRKPYVATEPFADNTLTTDPEMFEMMRKQVTTHEALALGGPSYVWLREALTECARLAAMASPKLPCVTFLGDNERIVLTDRIHERMARWPGGRLEMVPGGEHEVMMETPQTRHNVFDDMATLFGG</sequence>
<organism evidence="2 3">
    <name type="scientific">Aliishimia ponticola</name>
    <dbReference type="NCBI Taxonomy" id="2499833"/>
    <lineage>
        <taxon>Bacteria</taxon>
        <taxon>Pseudomonadati</taxon>
        <taxon>Pseudomonadota</taxon>
        <taxon>Alphaproteobacteria</taxon>
        <taxon>Rhodobacterales</taxon>
        <taxon>Paracoccaceae</taxon>
        <taxon>Aliishimia</taxon>
    </lineage>
</organism>
<dbReference type="Gene3D" id="3.40.50.1820">
    <property type="entry name" value="alpha/beta hydrolase"/>
    <property type="match status" value="1"/>
</dbReference>
<name>A0A4S4N9N8_9RHOB</name>
<protein>
    <submittedName>
        <fullName evidence="2">Alpha/beta hydrolase</fullName>
    </submittedName>
</protein>
<dbReference type="AlphaFoldDB" id="A0A4S4N9N8"/>
<dbReference type="InterPro" id="IPR029058">
    <property type="entry name" value="AB_hydrolase_fold"/>
</dbReference>
<dbReference type="Proteomes" id="UP000306602">
    <property type="component" value="Unassembled WGS sequence"/>
</dbReference>
<evidence type="ECO:0000259" key="1">
    <source>
        <dbReference type="Pfam" id="PF12146"/>
    </source>
</evidence>
<keyword evidence="2" id="KW-0378">Hydrolase</keyword>
<dbReference type="PANTHER" id="PTHR11614">
    <property type="entry name" value="PHOSPHOLIPASE-RELATED"/>
    <property type="match status" value="1"/>
</dbReference>
<reference evidence="2 3" key="1">
    <citation type="submission" date="2019-04" db="EMBL/GenBank/DDBJ databases">
        <title>Shimia ponticola sp. nov., isolated from seawater.</title>
        <authorList>
            <person name="Kim Y.-O."/>
            <person name="Yoon J.-H."/>
        </authorList>
    </citation>
    <scope>NUCLEOTIDE SEQUENCE [LARGE SCALE GENOMIC DNA]</scope>
    <source>
        <strain evidence="2 3">MYP11</strain>
    </source>
</reference>
<evidence type="ECO:0000313" key="3">
    <source>
        <dbReference type="Proteomes" id="UP000306602"/>
    </source>
</evidence>
<dbReference type="RefSeq" id="WP_136463441.1">
    <property type="nucleotide sequence ID" value="NZ_SRKY01000003.1"/>
</dbReference>
<accession>A0A4S4N9N8</accession>
<gene>
    <name evidence="2" type="ORF">E4Z66_12965</name>
</gene>
<keyword evidence="3" id="KW-1185">Reference proteome</keyword>
<comment type="caution">
    <text evidence="2">The sequence shown here is derived from an EMBL/GenBank/DDBJ whole genome shotgun (WGS) entry which is preliminary data.</text>
</comment>
<dbReference type="InterPro" id="IPR051044">
    <property type="entry name" value="MAG_DAG_Lipase"/>
</dbReference>
<dbReference type="SUPFAM" id="SSF53474">
    <property type="entry name" value="alpha/beta-Hydrolases"/>
    <property type="match status" value="1"/>
</dbReference>
<proteinExistence type="predicted"/>
<dbReference type="EMBL" id="SRKY01000003">
    <property type="protein sequence ID" value="THH35972.1"/>
    <property type="molecule type" value="Genomic_DNA"/>
</dbReference>
<dbReference type="GO" id="GO:0016787">
    <property type="term" value="F:hydrolase activity"/>
    <property type="evidence" value="ECO:0007669"/>
    <property type="project" value="UniProtKB-KW"/>
</dbReference>
<feature type="domain" description="Serine aminopeptidase S33" evidence="1">
    <location>
        <begin position="42"/>
        <end position="294"/>
    </location>
</feature>
<dbReference type="Pfam" id="PF12146">
    <property type="entry name" value="Hydrolase_4"/>
    <property type="match status" value="1"/>
</dbReference>
<dbReference type="InterPro" id="IPR022742">
    <property type="entry name" value="Hydrolase_4"/>
</dbReference>
<evidence type="ECO:0000313" key="2">
    <source>
        <dbReference type="EMBL" id="THH35972.1"/>
    </source>
</evidence>